<dbReference type="AlphaFoldDB" id="A0A1R3L3H1"/>
<dbReference type="EMBL" id="AWUE01003137">
    <property type="protein sequence ID" value="OMP13828.1"/>
    <property type="molecule type" value="Genomic_DNA"/>
</dbReference>
<proteinExistence type="predicted"/>
<evidence type="ECO:0000313" key="2">
    <source>
        <dbReference type="EMBL" id="OMP13828.1"/>
    </source>
</evidence>
<keyword evidence="1" id="KW-0732">Signal</keyword>
<comment type="caution">
    <text evidence="2">The sequence shown here is derived from an EMBL/GenBank/DDBJ whole genome shotgun (WGS) entry which is preliminary data.</text>
</comment>
<dbReference type="AntiFam" id="ANF00227">
    <property type="entry name" value="Shadow ORF (opposite hmrR)"/>
</dbReference>
<name>A0A1R3L3H1_9ROSI</name>
<evidence type="ECO:0000256" key="1">
    <source>
        <dbReference type="SAM" id="SignalP"/>
    </source>
</evidence>
<protein>
    <submittedName>
        <fullName evidence="2">Uncharacterized protein</fullName>
    </submittedName>
</protein>
<gene>
    <name evidence="2" type="ORF">COLO4_00858</name>
</gene>
<feature type="signal peptide" evidence="1">
    <location>
        <begin position="1"/>
        <end position="22"/>
    </location>
</feature>
<dbReference type="Proteomes" id="UP000187203">
    <property type="component" value="Unassembled WGS sequence"/>
</dbReference>
<reference evidence="3" key="1">
    <citation type="submission" date="2013-09" db="EMBL/GenBank/DDBJ databases">
        <title>Corchorus olitorius genome sequencing.</title>
        <authorList>
            <person name="Alam M."/>
            <person name="Haque M.S."/>
            <person name="Islam M.S."/>
            <person name="Emdad E.M."/>
            <person name="Islam M.M."/>
            <person name="Ahmed B."/>
            <person name="Halim A."/>
            <person name="Hossen Q.M.M."/>
            <person name="Hossain M.Z."/>
            <person name="Ahmed R."/>
            <person name="Khan M.M."/>
            <person name="Islam R."/>
            <person name="Rashid M.M."/>
            <person name="Khan S.A."/>
            <person name="Rahman M.S."/>
            <person name="Alam M."/>
            <person name="Yahiya A.S."/>
            <person name="Khan M.S."/>
            <person name="Azam M.S."/>
            <person name="Haque T."/>
            <person name="Lashkar M.Z.H."/>
            <person name="Akhand A.I."/>
            <person name="Morshed G."/>
            <person name="Roy S."/>
            <person name="Uddin K.S."/>
            <person name="Rabeya T."/>
            <person name="Hossain A.S."/>
            <person name="Chowdhury A."/>
            <person name="Snigdha A.R."/>
            <person name="Mortoza M.S."/>
            <person name="Matin S.A."/>
            <person name="Hoque S.M.E."/>
            <person name="Islam M.K."/>
            <person name="Roy D.K."/>
            <person name="Haider R."/>
            <person name="Moosa M.M."/>
            <person name="Elias S.M."/>
            <person name="Hasan A.M."/>
            <person name="Jahan S."/>
            <person name="Shafiuddin M."/>
            <person name="Mahmood N."/>
            <person name="Shommy N.S."/>
        </authorList>
    </citation>
    <scope>NUCLEOTIDE SEQUENCE [LARGE SCALE GENOMIC DNA]</scope>
    <source>
        <strain evidence="3">cv. O-4</strain>
    </source>
</reference>
<sequence length="320" mass="34452">MHAANMPVRVFALAMFVAVALMRGSDRLFVQRLQHAAFGHGRGRRAALPDRLDLAFEIGQLGDARFNVAQVLVQQVVDFFAGGLWIGLQLEQPADFSVRHVERPALRDEGQLLDMLGRVDAVVVGGTRSRGQQALRFIEADGLDADARVQAGAAGRCTGAAMALAVMIAFFRALGADLGAVFQQQFCKFAVALEEFARQSAVFRAIGTHADAARHGFGVAVLAGFRRAVSASGLACLQRLDHTGKTLGILFRGRTSGHVGSPVAVDVHARALGKGCARAWPERHLSNLATRAPLREPDLCFIPLLPRSCRCAACRCRHVQ</sequence>
<evidence type="ECO:0000313" key="3">
    <source>
        <dbReference type="Proteomes" id="UP000187203"/>
    </source>
</evidence>
<organism evidence="2 3">
    <name type="scientific">Corchorus olitorius</name>
    <dbReference type="NCBI Taxonomy" id="93759"/>
    <lineage>
        <taxon>Eukaryota</taxon>
        <taxon>Viridiplantae</taxon>
        <taxon>Streptophyta</taxon>
        <taxon>Embryophyta</taxon>
        <taxon>Tracheophyta</taxon>
        <taxon>Spermatophyta</taxon>
        <taxon>Magnoliopsida</taxon>
        <taxon>eudicotyledons</taxon>
        <taxon>Gunneridae</taxon>
        <taxon>Pentapetalae</taxon>
        <taxon>rosids</taxon>
        <taxon>malvids</taxon>
        <taxon>Malvales</taxon>
        <taxon>Malvaceae</taxon>
        <taxon>Grewioideae</taxon>
        <taxon>Apeibeae</taxon>
        <taxon>Corchorus</taxon>
    </lineage>
</organism>
<accession>A0A1R3L3H1</accession>
<feature type="chain" id="PRO_5012255405" evidence="1">
    <location>
        <begin position="23"/>
        <end position="320"/>
    </location>
</feature>
<keyword evidence="3" id="KW-1185">Reference proteome</keyword>